<dbReference type="SUPFAM" id="SSF52058">
    <property type="entry name" value="L domain-like"/>
    <property type="match status" value="2"/>
</dbReference>
<sequence length="874" mass="99064">MSAVPVNSLCQDPPVRDESPCTELVSQNGCVEINCTAKDITELRATWFPCNVCKLDLQINALEIIRKTSFAHLSQLRWLSLGSNRIWKIEPFAFDNLVSLEYLNLEYNHLELTVGSYPPHLFTPLILLKTLRLAHQNSQPSDSYPPDFIFHMAGLQALSVPSVGDILHFSSDFCQLENLSRLEISGSVENITNSSFDTLKCLTLIELSLKNLTSLTRFEQDALRPVSRSLRSFHMERVFIGLQNALKVLRPLNGNDMYEISFDFLAFKDSQAGYGVITGDGILNGHSMAHLKDMCLERLLLITCRIFVIEPSAFGPSRLRNCIKYVDLSDNYIQGTDVGIFRLLTLPNLETVVIFAQRPFTPITDEIRKNRILNTPLESPIPPIELPSENAKQSFEKLGLTSHHTPSKQVDHVKSELSFSNNTLPTTAWEMKGFVYVSKNLRAIIFHIKGSFGHFADKLTVVGAERLETLVCRGCGMCCFTGNISGVDKVKVLDFSYNDFSIAAYGYTASFLSIEKLILSHVNFDTKVMSRDSDRIFQTLIHMKSLDLSSNSLVELSVGTFRNNDKLESLYLGDNIFRSIPFDISLTPRLQYLDLSKNSILQLNVKQRHELDLHSNKVTGFRLELKDNMLSCSCDSIPFVWWLGHTTLLLDNGGNYTCITAQGKISYTSAYRDTRALWRECYGKSSLWLSLVLLALMIIGFLIVVLVSQHSNYLRAAVFRIIDQTFRLETLEDYPIGVFVGYAEADYRFPCLRLLPYLEGLNLTVYVKDRNMLPHQDVATAIMEAIQNSWRVLLVVTEAFLLDDQWSEFTMRSAVYSQCPRNPSKVALVVEERLCNRLPTQLLASVGDENVICLDRLVMCYELRQRLKTLILQN</sequence>
<dbReference type="InterPro" id="IPR000157">
    <property type="entry name" value="TIR_dom"/>
</dbReference>
<dbReference type="InterPro" id="IPR035897">
    <property type="entry name" value="Toll_tir_struct_dom_sf"/>
</dbReference>
<dbReference type="PANTHER" id="PTHR24365">
    <property type="entry name" value="TOLL-LIKE RECEPTOR"/>
    <property type="match status" value="1"/>
</dbReference>
<organism evidence="13 14">
    <name type="scientific">Aplysia californica</name>
    <name type="common">California sea hare</name>
    <dbReference type="NCBI Taxonomy" id="6500"/>
    <lineage>
        <taxon>Eukaryota</taxon>
        <taxon>Metazoa</taxon>
        <taxon>Spiralia</taxon>
        <taxon>Lophotrochozoa</taxon>
        <taxon>Mollusca</taxon>
        <taxon>Gastropoda</taxon>
        <taxon>Heterobranchia</taxon>
        <taxon>Euthyneura</taxon>
        <taxon>Tectipleura</taxon>
        <taxon>Aplysiida</taxon>
        <taxon>Aplysioidea</taxon>
        <taxon>Aplysiidae</taxon>
        <taxon>Aplysia</taxon>
    </lineage>
</organism>
<keyword evidence="3" id="KW-0433">Leucine-rich repeat</keyword>
<keyword evidence="4 11" id="KW-0812">Transmembrane</keyword>
<feature type="domain" description="TIR" evidence="12">
    <location>
        <begin position="734"/>
        <end position="874"/>
    </location>
</feature>
<evidence type="ECO:0000256" key="3">
    <source>
        <dbReference type="ARBA" id="ARBA00022614"/>
    </source>
</evidence>
<evidence type="ECO:0000256" key="11">
    <source>
        <dbReference type="SAM" id="Phobius"/>
    </source>
</evidence>
<keyword evidence="6" id="KW-0677">Repeat</keyword>
<evidence type="ECO:0000313" key="13">
    <source>
        <dbReference type="Proteomes" id="UP000694888"/>
    </source>
</evidence>
<dbReference type="Pfam" id="PF13676">
    <property type="entry name" value="TIR_2"/>
    <property type="match status" value="1"/>
</dbReference>
<keyword evidence="5" id="KW-0732">Signal</keyword>
<dbReference type="PANTHER" id="PTHR24365:SF541">
    <property type="entry name" value="PROTEIN TOLL-RELATED"/>
    <property type="match status" value="1"/>
</dbReference>
<evidence type="ECO:0000256" key="7">
    <source>
        <dbReference type="ARBA" id="ARBA00022989"/>
    </source>
</evidence>
<dbReference type="GeneID" id="101853950"/>
<evidence type="ECO:0000256" key="4">
    <source>
        <dbReference type="ARBA" id="ARBA00022692"/>
    </source>
</evidence>
<reference evidence="14" key="1">
    <citation type="submission" date="2025-08" db="UniProtKB">
        <authorList>
            <consortium name="RefSeq"/>
        </authorList>
    </citation>
    <scope>IDENTIFICATION</scope>
</reference>
<dbReference type="PROSITE" id="PS50104">
    <property type="entry name" value="TIR"/>
    <property type="match status" value="1"/>
</dbReference>
<evidence type="ECO:0000256" key="5">
    <source>
        <dbReference type="ARBA" id="ARBA00022729"/>
    </source>
</evidence>
<comment type="subcellular location">
    <subcellularLocation>
        <location evidence="1">Membrane</location>
        <topology evidence="1">Single-pass membrane protein</topology>
    </subcellularLocation>
</comment>
<evidence type="ECO:0000256" key="10">
    <source>
        <dbReference type="ARBA" id="ARBA00023180"/>
    </source>
</evidence>
<keyword evidence="8 11" id="KW-0472">Membrane</keyword>
<dbReference type="InterPro" id="IPR003591">
    <property type="entry name" value="Leu-rich_rpt_typical-subtyp"/>
</dbReference>
<dbReference type="InterPro" id="IPR032675">
    <property type="entry name" value="LRR_dom_sf"/>
</dbReference>
<dbReference type="InterPro" id="IPR001611">
    <property type="entry name" value="Leu-rich_rpt"/>
</dbReference>
<gene>
    <name evidence="14" type="primary">LOC101853950</name>
</gene>
<evidence type="ECO:0000259" key="12">
    <source>
        <dbReference type="PROSITE" id="PS50104"/>
    </source>
</evidence>
<evidence type="ECO:0000256" key="1">
    <source>
        <dbReference type="ARBA" id="ARBA00004167"/>
    </source>
</evidence>
<dbReference type="Pfam" id="PF13855">
    <property type="entry name" value="LRR_8"/>
    <property type="match status" value="2"/>
</dbReference>
<name>A0ABM0JUZ4_APLCA</name>
<evidence type="ECO:0000256" key="9">
    <source>
        <dbReference type="ARBA" id="ARBA00023170"/>
    </source>
</evidence>
<dbReference type="Pfam" id="PF13306">
    <property type="entry name" value="LRR_5"/>
    <property type="match status" value="1"/>
</dbReference>
<evidence type="ECO:0000313" key="14">
    <source>
        <dbReference type="RefSeq" id="XP_005102129.1"/>
    </source>
</evidence>
<evidence type="ECO:0000256" key="2">
    <source>
        <dbReference type="ARBA" id="ARBA00009634"/>
    </source>
</evidence>
<keyword evidence="9" id="KW-0675">Receptor</keyword>
<keyword evidence="7 11" id="KW-1133">Transmembrane helix</keyword>
<dbReference type="Proteomes" id="UP000694888">
    <property type="component" value="Unplaced"/>
</dbReference>
<protein>
    <submittedName>
        <fullName evidence="14">Toll-like receptor 7</fullName>
    </submittedName>
</protein>
<dbReference type="InterPro" id="IPR026906">
    <property type="entry name" value="LRR_5"/>
</dbReference>
<dbReference type="Gene3D" id="3.80.10.10">
    <property type="entry name" value="Ribonuclease Inhibitor"/>
    <property type="match status" value="3"/>
</dbReference>
<dbReference type="PROSITE" id="PS51450">
    <property type="entry name" value="LRR"/>
    <property type="match status" value="2"/>
</dbReference>
<dbReference type="SUPFAM" id="SSF52200">
    <property type="entry name" value="Toll/Interleukin receptor TIR domain"/>
    <property type="match status" value="1"/>
</dbReference>
<dbReference type="RefSeq" id="XP_005102129.1">
    <property type="nucleotide sequence ID" value="XM_005102072.3"/>
</dbReference>
<dbReference type="SMART" id="SM00369">
    <property type="entry name" value="LRR_TYP"/>
    <property type="match status" value="3"/>
</dbReference>
<keyword evidence="13" id="KW-1185">Reference proteome</keyword>
<keyword evidence="10" id="KW-0325">Glycoprotein</keyword>
<evidence type="ECO:0000256" key="6">
    <source>
        <dbReference type="ARBA" id="ARBA00022737"/>
    </source>
</evidence>
<comment type="similarity">
    <text evidence="2">Belongs to the Toll-like receptor family.</text>
</comment>
<dbReference type="Gene3D" id="3.40.50.10140">
    <property type="entry name" value="Toll/interleukin-1 receptor homology (TIR) domain"/>
    <property type="match status" value="1"/>
</dbReference>
<accession>A0ABM0JUZ4</accession>
<evidence type="ECO:0000256" key="8">
    <source>
        <dbReference type="ARBA" id="ARBA00023136"/>
    </source>
</evidence>
<proteinExistence type="inferred from homology"/>
<feature type="transmembrane region" description="Helical" evidence="11">
    <location>
        <begin position="687"/>
        <end position="707"/>
    </location>
</feature>